<dbReference type="PANTHER" id="PTHR34310">
    <property type="entry name" value="DUF427 DOMAIN PROTEIN (AFU_ORTHOLOGUE AFUA_3G02220)"/>
    <property type="match status" value="1"/>
</dbReference>
<gene>
    <name evidence="2" type="ORF">EMQ25_10105</name>
</gene>
<dbReference type="RefSeq" id="WP_127188453.1">
    <property type="nucleotide sequence ID" value="NZ_RZNJ01000003.1"/>
</dbReference>
<dbReference type="InterPro" id="IPR007361">
    <property type="entry name" value="DUF427"/>
</dbReference>
<evidence type="ECO:0000259" key="1">
    <source>
        <dbReference type="Pfam" id="PF04248"/>
    </source>
</evidence>
<organism evidence="2 3">
    <name type="scientific">Arsenicitalea aurantiaca</name>
    <dbReference type="NCBI Taxonomy" id="1783274"/>
    <lineage>
        <taxon>Bacteria</taxon>
        <taxon>Pseudomonadati</taxon>
        <taxon>Pseudomonadota</taxon>
        <taxon>Alphaproteobacteria</taxon>
        <taxon>Hyphomicrobiales</taxon>
        <taxon>Devosiaceae</taxon>
        <taxon>Arsenicitalea</taxon>
    </lineage>
</organism>
<keyword evidence="3" id="KW-1185">Reference proteome</keyword>
<feature type="domain" description="DUF427" evidence="1">
    <location>
        <begin position="19"/>
        <end position="110"/>
    </location>
</feature>
<dbReference type="Proteomes" id="UP000281547">
    <property type="component" value="Unassembled WGS sequence"/>
</dbReference>
<name>A0A433XAT9_9HYPH</name>
<dbReference type="Pfam" id="PF04248">
    <property type="entry name" value="NTP_transf_9"/>
    <property type="match status" value="1"/>
</dbReference>
<evidence type="ECO:0000313" key="2">
    <source>
        <dbReference type="EMBL" id="RUT31207.1"/>
    </source>
</evidence>
<comment type="caution">
    <text evidence="2">The sequence shown here is derived from an EMBL/GenBank/DDBJ whole genome shotgun (WGS) entry which is preliminary data.</text>
</comment>
<dbReference type="AlphaFoldDB" id="A0A433XAT9"/>
<evidence type="ECO:0000313" key="3">
    <source>
        <dbReference type="Proteomes" id="UP000281547"/>
    </source>
</evidence>
<accession>A0A433XAT9</accession>
<dbReference type="OrthoDB" id="9815163at2"/>
<dbReference type="InterPro" id="IPR038694">
    <property type="entry name" value="DUF427_sf"/>
</dbReference>
<protein>
    <submittedName>
        <fullName evidence="2">DUF427 domain-containing protein</fullName>
    </submittedName>
</protein>
<sequence length="120" mass="12894">MAQRCLDKNIVITPAEGRVEVHFAGRVIASSTSALALAEPGAPLRIYIPRADVDADSLAPSGHHSVCPYKGEASYHHLVSGDTRADNAVWYYPDPCPLVAPVQDHLAFWGDAIAYQTLPA</sequence>
<reference evidence="2 3" key="1">
    <citation type="journal article" date="2016" name="Int. J. Syst. Evol. Microbiol.">
        <title>Arsenicitalea aurantiaca gen. nov., sp. nov., a new member of the family Hyphomicrobiaceae, isolated from high-arsenic sediment.</title>
        <authorList>
            <person name="Mu Y."/>
            <person name="Zhou L."/>
            <person name="Zeng X.C."/>
            <person name="Liu L."/>
            <person name="Pan Y."/>
            <person name="Chen X."/>
            <person name="Wang J."/>
            <person name="Li S."/>
            <person name="Li W.J."/>
            <person name="Wang Y."/>
        </authorList>
    </citation>
    <scope>NUCLEOTIDE SEQUENCE [LARGE SCALE GENOMIC DNA]</scope>
    <source>
        <strain evidence="2 3">42-50</strain>
    </source>
</reference>
<dbReference type="PANTHER" id="PTHR34310:SF9">
    <property type="entry name" value="BLR5716 PROTEIN"/>
    <property type="match status" value="1"/>
</dbReference>
<dbReference type="EMBL" id="RZNJ01000003">
    <property type="protein sequence ID" value="RUT31207.1"/>
    <property type="molecule type" value="Genomic_DNA"/>
</dbReference>
<dbReference type="Gene3D" id="2.170.150.40">
    <property type="entry name" value="Domain of unknown function (DUF427)"/>
    <property type="match status" value="1"/>
</dbReference>
<proteinExistence type="predicted"/>